<dbReference type="InterPro" id="IPR027417">
    <property type="entry name" value="P-loop_NTPase"/>
</dbReference>
<dbReference type="InterPro" id="IPR053159">
    <property type="entry name" value="Hybrid_Histidine_Kinase"/>
</dbReference>
<dbReference type="Gene3D" id="3.40.50.300">
    <property type="entry name" value="P-loop containing nucleotide triphosphate hydrolases"/>
    <property type="match status" value="1"/>
</dbReference>
<feature type="region of interest" description="Disordered" evidence="1">
    <location>
        <begin position="1"/>
        <end position="35"/>
    </location>
</feature>
<reference evidence="3" key="1">
    <citation type="submission" date="2023-08" db="EMBL/GenBank/DDBJ databases">
        <authorList>
            <person name="Audoor S."/>
            <person name="Bilcke G."/>
        </authorList>
    </citation>
    <scope>NUCLEOTIDE SEQUENCE</scope>
</reference>
<gene>
    <name evidence="3" type="ORF">CYCCA115_LOCUS15896</name>
</gene>
<dbReference type="AlphaFoldDB" id="A0AAD2PVJ9"/>
<evidence type="ECO:0000313" key="4">
    <source>
        <dbReference type="Proteomes" id="UP001295423"/>
    </source>
</evidence>
<sequence length="1114" mass="125038">MPGKRRLNSGSSPTQSSEEMKESRNHRHLNGTPSVIMPSVVSVDSVITLDSDEVSSQLSGRLGRSSSFIRQLAPLDDADLRTNAAIQELTLNKLRFDSVGLIGREEELEILKSLLRRMLLTTTSTTSSSEEEDDVKRFGVFIDGHSGVGRTALLASVKQEALDLCPTVTIGEGKFDITSSNVPYSAITTAFGNICDNISRQQQAKTTDDIGQILLEEVGEDIHLLAQLIPQLDLILPFEVQSVRKARIESFDVEAARTKFEHAFRVMTRVMSSCCGPLIVLLDDLQWADVSSLNVIDFLMSDTGNEHKFMIIGCFRSEEVNDISHVLTRRIEGLKEKQNRFKFHITNISLTNLDLDGVNHLIMALLSITDETRTQSLAEVCFKRSMGNPFFVIEFVSLLEEERLLSFNLGTLEWGWDSSVIDQRTMSTANVVDLVRSRMKKLPQSTQLLLQYAACLGQRIKFDILYYLWAKLDTPEEDLASLLAQLVKANFFEKVDNRTYRWVHDQVKETALMTGDAAEPAFQFEVGCTLYHALDNDDLEDLLFEVTDLINTAKVGRRLEFAQLNLRAGEKAKKISAFNSASKFVAKGIELLPTDAWENHKDLTLRLHIIGVQMELAVGRIEIMEKYSKAVLSQTSCTPVEKAPVYLAQCYELASVSLNSSASINLGLKVLRREFGMRFGGTKLLRPAIAIKSLLKTIKAVKRKDKEFFEKLGEMTDPSQLVIMDIISRISYSGYFAKDVFIQVLCTVKLVDLTMEHGTGALGGFPFISLGLLAMAVMKDNEAAAQFTQLGFMLHAKCKSETATSAAIFVANQLIYPWMRPIQLARPELEVGYTSGMRAGNSEMGLWCHLSNHIVIPYQTGKPLESILSKCSALAAQCEELKLALHEITVRLHWQLILDLMGASEKVAVLNGDSVNVEKWQESKVDQQFKEINEFVFLGEYEAAARVALDLGDSYDKTRTNMPQVMPVNFLRALAMYTMARHTRKGKYLRQAKRLRDKIGGWLKAGNPNVSHFYPLLCAEQAAIDKKKEDARRHYHDAIVLSARTGHIQYAALANERYADFCRNELGDEDEASFRIEEAIRYYKEWGAHAKVERLQRIYGDSRDNRTQATVGTS</sequence>
<name>A0AAD2PVJ9_9STRA</name>
<dbReference type="PANTHER" id="PTHR43642:SF1">
    <property type="entry name" value="HYBRID SIGNAL TRANSDUCTION HISTIDINE KINASE G"/>
    <property type="match status" value="1"/>
</dbReference>
<protein>
    <recommendedName>
        <fullName evidence="2">Orc1-like AAA ATPase domain-containing protein</fullName>
    </recommendedName>
</protein>
<evidence type="ECO:0000256" key="1">
    <source>
        <dbReference type="SAM" id="MobiDB-lite"/>
    </source>
</evidence>
<feature type="domain" description="Orc1-like AAA ATPase" evidence="2">
    <location>
        <begin position="101"/>
        <end position="306"/>
    </location>
</feature>
<accession>A0AAD2PVJ9</accession>
<feature type="compositionally biased region" description="Polar residues" evidence="1">
    <location>
        <begin position="8"/>
        <end position="17"/>
    </location>
</feature>
<evidence type="ECO:0000313" key="3">
    <source>
        <dbReference type="EMBL" id="CAJ1955731.1"/>
    </source>
</evidence>
<evidence type="ECO:0000259" key="2">
    <source>
        <dbReference type="Pfam" id="PF13191"/>
    </source>
</evidence>
<proteinExistence type="predicted"/>
<dbReference type="Proteomes" id="UP001295423">
    <property type="component" value="Unassembled WGS sequence"/>
</dbReference>
<dbReference type="SUPFAM" id="SSF52540">
    <property type="entry name" value="P-loop containing nucleoside triphosphate hydrolases"/>
    <property type="match status" value="1"/>
</dbReference>
<dbReference type="Pfam" id="PF13191">
    <property type="entry name" value="AAA_16"/>
    <property type="match status" value="1"/>
</dbReference>
<dbReference type="InterPro" id="IPR041664">
    <property type="entry name" value="AAA_16"/>
</dbReference>
<organism evidence="3 4">
    <name type="scientific">Cylindrotheca closterium</name>
    <dbReference type="NCBI Taxonomy" id="2856"/>
    <lineage>
        <taxon>Eukaryota</taxon>
        <taxon>Sar</taxon>
        <taxon>Stramenopiles</taxon>
        <taxon>Ochrophyta</taxon>
        <taxon>Bacillariophyta</taxon>
        <taxon>Bacillariophyceae</taxon>
        <taxon>Bacillariophycidae</taxon>
        <taxon>Bacillariales</taxon>
        <taxon>Bacillariaceae</taxon>
        <taxon>Cylindrotheca</taxon>
    </lineage>
</organism>
<dbReference type="EMBL" id="CAKOGP040001892">
    <property type="protein sequence ID" value="CAJ1955731.1"/>
    <property type="molecule type" value="Genomic_DNA"/>
</dbReference>
<comment type="caution">
    <text evidence="3">The sequence shown here is derived from an EMBL/GenBank/DDBJ whole genome shotgun (WGS) entry which is preliminary data.</text>
</comment>
<dbReference type="PANTHER" id="PTHR43642">
    <property type="entry name" value="HYBRID SIGNAL TRANSDUCTION HISTIDINE KINASE G"/>
    <property type="match status" value="1"/>
</dbReference>
<keyword evidence="4" id="KW-1185">Reference proteome</keyword>